<reference evidence="2" key="1">
    <citation type="journal article" date="2015" name="Front. Microbiol.">
        <title>Combining genomic sequencing methods to explore viral diversity and reveal potential virus-host interactions.</title>
        <authorList>
            <person name="Chow C.E."/>
            <person name="Winget D.M."/>
            <person name="White R.A.III."/>
            <person name="Hallam S.J."/>
            <person name="Suttle C.A."/>
        </authorList>
    </citation>
    <scope>NUCLEOTIDE SEQUENCE</scope>
    <source>
        <strain evidence="2">Oxic1_1</strain>
    </source>
</reference>
<name>A0A0F7L7T9_9VIRU</name>
<reference evidence="2" key="2">
    <citation type="submission" date="2015-03" db="EMBL/GenBank/DDBJ databases">
        <authorList>
            <person name="Chow C.-E.T."/>
            <person name="Winget D.M."/>
            <person name="White R.A.III."/>
            <person name="Hallam S.J."/>
            <person name="Suttle C.A."/>
        </authorList>
    </citation>
    <scope>NUCLEOTIDE SEQUENCE</scope>
    <source>
        <strain evidence="2">Oxic1_1</strain>
    </source>
</reference>
<evidence type="ECO:0000313" key="2">
    <source>
        <dbReference type="EMBL" id="AKH47613.1"/>
    </source>
</evidence>
<sequence length="107" mass="12040">MGCQEKPQNSHGSALHHRPLIFQMEFHLDQTQFQSFAQTVLRIEETGPLVRLAQGLRLAGMVLDQPLGQRYLPAPLFVRQSHLKEAHPHQKASPYKGQSPSHCGHKG</sequence>
<protein>
    <submittedName>
        <fullName evidence="2">Uncharacterized protein</fullName>
    </submittedName>
</protein>
<organism evidence="2">
    <name type="scientific">uncultured marine virus</name>
    <dbReference type="NCBI Taxonomy" id="186617"/>
    <lineage>
        <taxon>Viruses</taxon>
        <taxon>environmental samples</taxon>
    </lineage>
</organism>
<accession>A0A0F7L7T9</accession>
<feature type="region of interest" description="Disordered" evidence="1">
    <location>
        <begin position="82"/>
        <end position="107"/>
    </location>
</feature>
<proteinExistence type="predicted"/>
<evidence type="ECO:0000256" key="1">
    <source>
        <dbReference type="SAM" id="MobiDB-lite"/>
    </source>
</evidence>
<dbReference type="EMBL" id="KR029596">
    <property type="protein sequence ID" value="AKH47613.1"/>
    <property type="molecule type" value="Genomic_DNA"/>
</dbReference>